<evidence type="ECO:0008006" key="4">
    <source>
        <dbReference type="Google" id="ProtNLM"/>
    </source>
</evidence>
<protein>
    <recommendedName>
        <fullName evidence="4">Phosphodiesterase</fullName>
    </recommendedName>
</protein>
<dbReference type="AlphaFoldDB" id="A0A512H852"/>
<organism evidence="2 3">
    <name type="scientific">Pararhodospirillum oryzae</name>
    <dbReference type="NCBI Taxonomy" id="478448"/>
    <lineage>
        <taxon>Bacteria</taxon>
        <taxon>Pseudomonadati</taxon>
        <taxon>Pseudomonadota</taxon>
        <taxon>Alphaproteobacteria</taxon>
        <taxon>Rhodospirillales</taxon>
        <taxon>Rhodospirillaceae</taxon>
        <taxon>Pararhodospirillum</taxon>
    </lineage>
</organism>
<evidence type="ECO:0000313" key="2">
    <source>
        <dbReference type="EMBL" id="GEO81623.1"/>
    </source>
</evidence>
<proteinExistence type="predicted"/>
<feature type="region of interest" description="Disordered" evidence="1">
    <location>
        <begin position="155"/>
        <end position="175"/>
    </location>
</feature>
<evidence type="ECO:0000313" key="3">
    <source>
        <dbReference type="Proteomes" id="UP000321567"/>
    </source>
</evidence>
<gene>
    <name evidence="2" type="ORF">ROR02_17540</name>
</gene>
<dbReference type="EMBL" id="BJZO01000042">
    <property type="protein sequence ID" value="GEO81623.1"/>
    <property type="molecule type" value="Genomic_DNA"/>
</dbReference>
<dbReference type="OrthoDB" id="8443793at2"/>
<accession>A0A512H852</accession>
<evidence type="ECO:0000256" key="1">
    <source>
        <dbReference type="SAM" id="MobiDB-lite"/>
    </source>
</evidence>
<keyword evidence="3" id="KW-1185">Reference proteome</keyword>
<dbReference type="Pfam" id="PF02620">
    <property type="entry name" value="YceD"/>
    <property type="match status" value="1"/>
</dbReference>
<reference evidence="2 3" key="1">
    <citation type="submission" date="2019-07" db="EMBL/GenBank/DDBJ databases">
        <title>Whole genome shotgun sequence of Rhodospirillum oryzae NBRC 107573.</title>
        <authorList>
            <person name="Hosoyama A."/>
            <person name="Uohara A."/>
            <person name="Ohji S."/>
            <person name="Ichikawa N."/>
        </authorList>
    </citation>
    <scope>NUCLEOTIDE SEQUENCE [LARGE SCALE GENOMIC DNA]</scope>
    <source>
        <strain evidence="2 3">NBRC 107573</strain>
    </source>
</reference>
<dbReference type="RefSeq" id="WP_147163657.1">
    <property type="nucleotide sequence ID" value="NZ_BJZO01000042.1"/>
</dbReference>
<sequence length="191" mass="20232">MTGISADLPSWPMDVLTLPPGGRQVEINASAAECALLARHLDVEAVRKVEGTLTLTPVGPGPVVRVEGRVHADLVQTCGVTLALVDTTIDEEVARVFAPDPEAEAARARRPAAEAIDIDLEDEDPPDLLEGGRIDLGEIVSEALTLGLDPFIRAPDASFEPLPDPDSLPSPAVAPDARANPFAILAERWKK</sequence>
<comment type="caution">
    <text evidence="2">The sequence shown here is derived from an EMBL/GenBank/DDBJ whole genome shotgun (WGS) entry which is preliminary data.</text>
</comment>
<dbReference type="Proteomes" id="UP000321567">
    <property type="component" value="Unassembled WGS sequence"/>
</dbReference>
<dbReference type="InterPro" id="IPR003772">
    <property type="entry name" value="YceD"/>
</dbReference>
<name>A0A512H852_9PROT</name>